<evidence type="ECO:0000256" key="1">
    <source>
        <dbReference type="SAM" id="MobiDB-lite"/>
    </source>
</evidence>
<evidence type="ECO:0000313" key="2">
    <source>
        <dbReference type="EMBL" id="KAF6215621.1"/>
    </source>
</evidence>
<organism evidence="2 3">
    <name type="scientific">Apolygus lucorum</name>
    <name type="common">Small green plant bug</name>
    <name type="synonym">Lygocoris lucorum</name>
    <dbReference type="NCBI Taxonomy" id="248454"/>
    <lineage>
        <taxon>Eukaryota</taxon>
        <taxon>Metazoa</taxon>
        <taxon>Ecdysozoa</taxon>
        <taxon>Arthropoda</taxon>
        <taxon>Hexapoda</taxon>
        <taxon>Insecta</taxon>
        <taxon>Pterygota</taxon>
        <taxon>Neoptera</taxon>
        <taxon>Paraneoptera</taxon>
        <taxon>Hemiptera</taxon>
        <taxon>Heteroptera</taxon>
        <taxon>Panheteroptera</taxon>
        <taxon>Cimicomorpha</taxon>
        <taxon>Miridae</taxon>
        <taxon>Mirini</taxon>
        <taxon>Apolygus</taxon>
    </lineage>
</organism>
<protein>
    <submittedName>
        <fullName evidence="2">Uncharacterized protein</fullName>
    </submittedName>
</protein>
<accession>A0A8S9Y4W3</accession>
<sequence length="193" mass="21274">MKGEAKGSVSDLRGLLNKFRSRVNKMEHVPKAVGSILSKAEEIMNSSADFSFGFKCLLFLPSNYKLIRNRRSTSFKPGLAGDNKSFMVGSFPTSLRKVYHHALAITYTDEKPKLPSEPINISRVVEEKRMLRSFLGVGLYDARPTVRSLLVLAAGLGTRRLPSGRQTDSIINQPPLRAGTASSRGTAIEYNAE</sequence>
<name>A0A8S9Y4W3_APOLU</name>
<dbReference type="AlphaFoldDB" id="A0A8S9Y4W3"/>
<dbReference type="Proteomes" id="UP000466442">
    <property type="component" value="Unassembled WGS sequence"/>
</dbReference>
<feature type="region of interest" description="Disordered" evidence="1">
    <location>
        <begin position="165"/>
        <end position="193"/>
    </location>
</feature>
<keyword evidence="3" id="KW-1185">Reference proteome</keyword>
<evidence type="ECO:0000313" key="3">
    <source>
        <dbReference type="Proteomes" id="UP000466442"/>
    </source>
</evidence>
<comment type="caution">
    <text evidence="2">The sequence shown here is derived from an EMBL/GenBank/DDBJ whole genome shotgun (WGS) entry which is preliminary data.</text>
</comment>
<proteinExistence type="predicted"/>
<dbReference type="EMBL" id="WIXP02000002">
    <property type="protein sequence ID" value="KAF6215621.1"/>
    <property type="molecule type" value="Genomic_DNA"/>
</dbReference>
<gene>
    <name evidence="2" type="ORF">GE061_010377</name>
</gene>
<reference evidence="2" key="1">
    <citation type="journal article" date="2021" name="Mol. Ecol. Resour.">
        <title>Apolygus lucorum genome provides insights into omnivorousness and mesophyll feeding.</title>
        <authorList>
            <person name="Liu Y."/>
            <person name="Liu H."/>
            <person name="Wang H."/>
            <person name="Huang T."/>
            <person name="Liu B."/>
            <person name="Yang B."/>
            <person name="Yin L."/>
            <person name="Li B."/>
            <person name="Zhang Y."/>
            <person name="Zhang S."/>
            <person name="Jiang F."/>
            <person name="Zhang X."/>
            <person name="Ren Y."/>
            <person name="Wang B."/>
            <person name="Wang S."/>
            <person name="Lu Y."/>
            <person name="Wu K."/>
            <person name="Fan W."/>
            <person name="Wang G."/>
        </authorList>
    </citation>
    <scope>NUCLEOTIDE SEQUENCE</scope>
    <source>
        <strain evidence="2">12Hb</strain>
    </source>
</reference>